<gene>
    <name evidence="6" type="ORF">COO59_02355</name>
</gene>
<keyword evidence="2" id="KW-0805">Transcription regulation</keyword>
<proteinExistence type="predicted"/>
<sequence>MTTEKKPQKQPKANATAVAKLAGVSKWTVSRAFTPGAYVAPDTKERIMAIAAELGYRPNLLARSLTKRNTHIIAIAIDELKNPHAMRILDAVTKQLQSKGYLALILNITTGDNYQSVMEMADQLQVDGILFFANTLSNELFEIAHSVHSVPLIQICRNSEGKRNIENINIDGFQAGREIGQLLIAQGYRRFGYMKGPDTDSSHLLRMDGYQHELSLENLKIDLMLMTGKYERKAAYLMMKRYLNETPPEQRIDAMFCENDVLAIGVLEALYESGDIKSIAIVGFDGIDEADSPVWDLTTYDQQTEKLVSEAINRLTGGDSVDEAEWRSGKLVLRGSHIKR</sequence>
<dbReference type="SUPFAM" id="SSF47413">
    <property type="entry name" value="lambda repressor-like DNA-binding domains"/>
    <property type="match status" value="1"/>
</dbReference>
<evidence type="ECO:0000256" key="3">
    <source>
        <dbReference type="ARBA" id="ARBA00023125"/>
    </source>
</evidence>
<dbReference type="RefSeq" id="WP_103058217.1">
    <property type="nucleotide sequence ID" value="NZ_BSOF01000028.1"/>
</dbReference>
<dbReference type="CDD" id="cd01392">
    <property type="entry name" value="HTH_LacI"/>
    <property type="match status" value="1"/>
</dbReference>
<dbReference type="InterPro" id="IPR000843">
    <property type="entry name" value="HTH_LacI"/>
</dbReference>
<dbReference type="Pfam" id="PF00356">
    <property type="entry name" value="LacI"/>
    <property type="match status" value="1"/>
</dbReference>
<protein>
    <submittedName>
        <fullName evidence="6">LacI family transcriptional regulator</fullName>
    </submittedName>
</protein>
<dbReference type="InterPro" id="IPR028082">
    <property type="entry name" value="Peripla_BP_I"/>
</dbReference>
<evidence type="ECO:0000256" key="1">
    <source>
        <dbReference type="ARBA" id="ARBA00022491"/>
    </source>
</evidence>
<evidence type="ECO:0000259" key="5">
    <source>
        <dbReference type="PROSITE" id="PS50932"/>
    </source>
</evidence>
<keyword evidence="7" id="KW-1185">Reference proteome</keyword>
<evidence type="ECO:0000313" key="7">
    <source>
        <dbReference type="Proteomes" id="UP000236345"/>
    </source>
</evidence>
<keyword evidence="3" id="KW-0238">DNA-binding</keyword>
<dbReference type="OrthoDB" id="6619319at2"/>
<dbReference type="AlphaFoldDB" id="A0A2K1QF64"/>
<evidence type="ECO:0000256" key="2">
    <source>
        <dbReference type="ARBA" id="ARBA00023015"/>
    </source>
</evidence>
<dbReference type="Gene3D" id="3.40.50.2300">
    <property type="match status" value="2"/>
</dbReference>
<dbReference type="SUPFAM" id="SSF53822">
    <property type="entry name" value="Periplasmic binding protein-like I"/>
    <property type="match status" value="1"/>
</dbReference>
<dbReference type="SMART" id="SM00354">
    <property type="entry name" value="HTH_LACI"/>
    <property type="match status" value="1"/>
</dbReference>
<dbReference type="Pfam" id="PF00532">
    <property type="entry name" value="Peripla_BP_1"/>
    <property type="match status" value="1"/>
</dbReference>
<keyword evidence="1" id="KW-0678">Repressor</keyword>
<dbReference type="Proteomes" id="UP000236345">
    <property type="component" value="Unassembled WGS sequence"/>
</dbReference>
<dbReference type="InterPro" id="IPR001761">
    <property type="entry name" value="Peripla_BP/Lac1_sug-bd_dom"/>
</dbReference>
<reference evidence="7" key="1">
    <citation type="submission" date="2017-09" db="EMBL/GenBank/DDBJ databases">
        <authorList>
            <person name="Palmer M."/>
            <person name="Steenkamp E.T."/>
            <person name="Coetzee M.P."/>
            <person name="Avontuur J.R."/>
            <person name="Van Zyl E."/>
            <person name="Chan W.-Y."/>
            <person name="Blom J."/>
            <person name="Venter S.N."/>
        </authorList>
    </citation>
    <scope>NUCLEOTIDE SEQUENCE [LARGE SCALE GENOMIC DNA]</scope>
    <source>
        <strain evidence="7">QC88-366</strain>
    </source>
</reference>
<dbReference type="GO" id="GO:0000976">
    <property type="term" value="F:transcription cis-regulatory region binding"/>
    <property type="evidence" value="ECO:0007669"/>
    <property type="project" value="TreeGrafter"/>
</dbReference>
<accession>A0A2K1QF64</accession>
<comment type="caution">
    <text evidence="6">The sequence shown here is derived from an EMBL/GenBank/DDBJ whole genome shotgun (WGS) entry which is preliminary data.</text>
</comment>
<dbReference type="GO" id="GO:0003700">
    <property type="term" value="F:DNA-binding transcription factor activity"/>
    <property type="evidence" value="ECO:0007669"/>
    <property type="project" value="TreeGrafter"/>
</dbReference>
<dbReference type="EMBL" id="NWUO01000001">
    <property type="protein sequence ID" value="PNS13672.1"/>
    <property type="molecule type" value="Genomic_DNA"/>
</dbReference>
<keyword evidence="4" id="KW-0804">Transcription</keyword>
<dbReference type="PANTHER" id="PTHR30146">
    <property type="entry name" value="LACI-RELATED TRANSCRIPTIONAL REPRESSOR"/>
    <property type="match status" value="1"/>
</dbReference>
<feature type="domain" description="HTH lacI-type" evidence="5">
    <location>
        <begin position="13"/>
        <end position="67"/>
    </location>
</feature>
<name>A0A2K1QF64_9GAMM</name>
<evidence type="ECO:0000313" key="6">
    <source>
        <dbReference type="EMBL" id="PNS13672.1"/>
    </source>
</evidence>
<organism evidence="6 7">
    <name type="scientific">Mixta theicola</name>
    <dbReference type="NCBI Taxonomy" id="1458355"/>
    <lineage>
        <taxon>Bacteria</taxon>
        <taxon>Pseudomonadati</taxon>
        <taxon>Pseudomonadota</taxon>
        <taxon>Gammaproteobacteria</taxon>
        <taxon>Enterobacterales</taxon>
        <taxon>Erwiniaceae</taxon>
        <taxon>Mixta</taxon>
    </lineage>
</organism>
<dbReference type="PROSITE" id="PS50932">
    <property type="entry name" value="HTH_LACI_2"/>
    <property type="match status" value="1"/>
</dbReference>
<dbReference type="InterPro" id="IPR010982">
    <property type="entry name" value="Lambda_DNA-bd_dom_sf"/>
</dbReference>
<evidence type="ECO:0000256" key="4">
    <source>
        <dbReference type="ARBA" id="ARBA00023163"/>
    </source>
</evidence>
<dbReference type="Gene3D" id="1.10.260.40">
    <property type="entry name" value="lambda repressor-like DNA-binding domains"/>
    <property type="match status" value="1"/>
</dbReference>
<dbReference type="PANTHER" id="PTHR30146:SF95">
    <property type="entry name" value="RIBOSE OPERON REPRESSOR"/>
    <property type="match status" value="1"/>
</dbReference>